<gene>
    <name evidence="1" type="ORF">G6F64_014060</name>
</gene>
<dbReference type="AlphaFoldDB" id="A0A9P7BJP8"/>
<dbReference type="Proteomes" id="UP000716291">
    <property type="component" value="Unassembled WGS sequence"/>
</dbReference>
<proteinExistence type="predicted"/>
<dbReference type="EMBL" id="JAANQT010007123">
    <property type="protein sequence ID" value="KAG1289086.1"/>
    <property type="molecule type" value="Genomic_DNA"/>
</dbReference>
<evidence type="ECO:0000313" key="1">
    <source>
        <dbReference type="EMBL" id="KAG1289086.1"/>
    </source>
</evidence>
<organism evidence="1 2">
    <name type="scientific">Rhizopus oryzae</name>
    <name type="common">Mucormycosis agent</name>
    <name type="synonym">Rhizopus arrhizus var. delemar</name>
    <dbReference type="NCBI Taxonomy" id="64495"/>
    <lineage>
        <taxon>Eukaryota</taxon>
        <taxon>Fungi</taxon>
        <taxon>Fungi incertae sedis</taxon>
        <taxon>Mucoromycota</taxon>
        <taxon>Mucoromycotina</taxon>
        <taxon>Mucoromycetes</taxon>
        <taxon>Mucorales</taxon>
        <taxon>Mucorineae</taxon>
        <taxon>Rhizopodaceae</taxon>
        <taxon>Rhizopus</taxon>
    </lineage>
</organism>
<keyword evidence="2" id="KW-1185">Reference proteome</keyword>
<accession>A0A9P7BJP8</accession>
<evidence type="ECO:0000313" key="2">
    <source>
        <dbReference type="Proteomes" id="UP000716291"/>
    </source>
</evidence>
<comment type="caution">
    <text evidence="1">The sequence shown here is derived from an EMBL/GenBank/DDBJ whole genome shotgun (WGS) entry which is preliminary data.</text>
</comment>
<reference evidence="1" key="1">
    <citation type="journal article" date="2020" name="Microb. Genom.">
        <title>Genetic diversity of clinical and environmental Mucorales isolates obtained from an investigation of mucormycosis cases among solid organ transplant recipients.</title>
        <authorList>
            <person name="Nguyen M.H."/>
            <person name="Kaul D."/>
            <person name="Muto C."/>
            <person name="Cheng S.J."/>
            <person name="Richter R.A."/>
            <person name="Bruno V.M."/>
            <person name="Liu G."/>
            <person name="Beyhan S."/>
            <person name="Sundermann A.J."/>
            <person name="Mounaud S."/>
            <person name="Pasculle A.W."/>
            <person name="Nierman W.C."/>
            <person name="Driscoll E."/>
            <person name="Cumbie R."/>
            <person name="Clancy C.J."/>
            <person name="Dupont C.L."/>
        </authorList>
    </citation>
    <scope>NUCLEOTIDE SEQUENCE</scope>
    <source>
        <strain evidence="1">GL11</strain>
    </source>
</reference>
<name>A0A9P7BJP8_RHIOR</name>
<sequence>MPSVAQVSRPNAFTPAIIAATFGMSRSFGERHAAPMQPRDAPAALAWRAVASTASVAISFCAFTPVV</sequence>
<protein>
    <submittedName>
        <fullName evidence="1">Uncharacterized protein</fullName>
    </submittedName>
</protein>